<comment type="subcellular location">
    <subcellularLocation>
        <location evidence="1">Cell membrane</location>
        <topology evidence="1">Multi-pass membrane protein</topology>
    </subcellularLocation>
</comment>
<dbReference type="PANTHER" id="PTHR48090:SF1">
    <property type="entry name" value="PROPHAGE BACTOPRENOL GLUCOSYL TRANSFERASE HOMOLOG"/>
    <property type="match status" value="1"/>
</dbReference>
<dbReference type="EC" id="2.4.1.-" evidence="12"/>
<protein>
    <submittedName>
        <fullName evidence="12">YfdH protein</fullName>
        <ecNumber evidence="12">2.4.1.-</ecNumber>
    </submittedName>
</protein>
<dbReference type="InterPro" id="IPR001173">
    <property type="entry name" value="Glyco_trans_2-like"/>
</dbReference>
<keyword evidence="5 10" id="KW-0812">Transmembrane</keyword>
<dbReference type="FunFam" id="3.90.550.10:FF:000079">
    <property type="entry name" value="Probable glycosyl transferase"/>
    <property type="match status" value="1"/>
</dbReference>
<dbReference type="AlphaFoldDB" id="A0A0H5D4Y3"/>
<dbReference type="Pfam" id="PF00535">
    <property type="entry name" value="Glycos_transf_2"/>
    <property type="match status" value="1"/>
</dbReference>
<accession>A0A0H5D4Y3</accession>
<keyword evidence="2" id="KW-1003">Cell membrane</keyword>
<evidence type="ECO:0000256" key="10">
    <source>
        <dbReference type="SAM" id="Phobius"/>
    </source>
</evidence>
<keyword evidence="3 12" id="KW-0328">Glycosyltransferase</keyword>
<feature type="compositionally biased region" description="Low complexity" evidence="9">
    <location>
        <begin position="323"/>
        <end position="333"/>
    </location>
</feature>
<feature type="domain" description="Glycosyltransferase 2-like" evidence="11">
    <location>
        <begin position="4"/>
        <end position="167"/>
    </location>
</feature>
<evidence type="ECO:0000256" key="8">
    <source>
        <dbReference type="ARBA" id="ARBA00038152"/>
    </source>
</evidence>
<evidence type="ECO:0000256" key="4">
    <source>
        <dbReference type="ARBA" id="ARBA00022679"/>
    </source>
</evidence>
<evidence type="ECO:0000256" key="2">
    <source>
        <dbReference type="ARBA" id="ARBA00022475"/>
    </source>
</evidence>
<evidence type="ECO:0000256" key="7">
    <source>
        <dbReference type="ARBA" id="ARBA00023136"/>
    </source>
</evidence>
<dbReference type="InterPro" id="IPR029044">
    <property type="entry name" value="Nucleotide-diphossugar_trans"/>
</dbReference>
<dbReference type="EMBL" id="CVRL01000037">
    <property type="protein sequence ID" value="CRL12084.1"/>
    <property type="molecule type" value="Genomic_DNA"/>
</dbReference>
<dbReference type="SUPFAM" id="SSF53448">
    <property type="entry name" value="Nucleotide-diphospho-sugar transferases"/>
    <property type="match status" value="1"/>
</dbReference>
<evidence type="ECO:0000256" key="5">
    <source>
        <dbReference type="ARBA" id="ARBA00022692"/>
    </source>
</evidence>
<keyword evidence="13" id="KW-1185">Reference proteome</keyword>
<dbReference type="RefSeq" id="WP_037302690.1">
    <property type="nucleotide sequence ID" value="NZ_CVQZ01000018.1"/>
</dbReference>
<evidence type="ECO:0000256" key="3">
    <source>
        <dbReference type="ARBA" id="ARBA00022676"/>
    </source>
</evidence>
<dbReference type="InterPro" id="IPR050256">
    <property type="entry name" value="Glycosyltransferase_2"/>
</dbReference>
<comment type="similarity">
    <text evidence="8">Belongs to the glycosyltransferase 2 family. GtrB subfamily.</text>
</comment>
<evidence type="ECO:0000256" key="6">
    <source>
        <dbReference type="ARBA" id="ARBA00022989"/>
    </source>
</evidence>
<reference evidence="12 13" key="1">
    <citation type="submission" date="2015-05" db="EMBL/GenBank/DDBJ databases">
        <authorList>
            <person name="Rodrigo-Torres Lidia"/>
            <person name="Arahal R.David."/>
        </authorList>
    </citation>
    <scope>NUCLEOTIDE SEQUENCE [LARGE SCALE GENOMIC DNA]</scope>
    <source>
        <strain evidence="12 13">CECT 7321</strain>
    </source>
</reference>
<gene>
    <name evidence="12" type="primary">yfdH</name>
    <name evidence="12" type="ORF">NIT7321_02956</name>
</gene>
<dbReference type="GO" id="GO:0016757">
    <property type="term" value="F:glycosyltransferase activity"/>
    <property type="evidence" value="ECO:0007669"/>
    <property type="project" value="UniProtKB-KW"/>
</dbReference>
<keyword evidence="7 10" id="KW-0472">Membrane</keyword>
<dbReference type="Proteomes" id="UP000043764">
    <property type="component" value="Unassembled WGS sequence"/>
</dbReference>
<dbReference type="GO" id="GO:0005886">
    <property type="term" value="C:plasma membrane"/>
    <property type="evidence" value="ECO:0007669"/>
    <property type="project" value="UniProtKB-SubCell"/>
</dbReference>
<evidence type="ECO:0000259" key="11">
    <source>
        <dbReference type="Pfam" id="PF00535"/>
    </source>
</evidence>
<name>A0A0H5D4Y3_9RHOB</name>
<dbReference type="CDD" id="cd04187">
    <property type="entry name" value="DPM1_like_bac"/>
    <property type="match status" value="1"/>
</dbReference>
<evidence type="ECO:0000313" key="13">
    <source>
        <dbReference type="Proteomes" id="UP000043764"/>
    </source>
</evidence>
<organism evidence="12 13">
    <name type="scientific">Phaeobacter italicus</name>
    <dbReference type="NCBI Taxonomy" id="481446"/>
    <lineage>
        <taxon>Bacteria</taxon>
        <taxon>Pseudomonadati</taxon>
        <taxon>Pseudomonadota</taxon>
        <taxon>Alphaproteobacteria</taxon>
        <taxon>Rhodobacterales</taxon>
        <taxon>Roseobacteraceae</taxon>
        <taxon>Phaeobacter</taxon>
    </lineage>
</organism>
<proteinExistence type="inferred from homology"/>
<feature type="transmembrane region" description="Helical" evidence="10">
    <location>
        <begin position="232"/>
        <end position="254"/>
    </location>
</feature>
<evidence type="ECO:0000256" key="1">
    <source>
        <dbReference type="ARBA" id="ARBA00004651"/>
    </source>
</evidence>
<dbReference type="Gene3D" id="3.90.550.10">
    <property type="entry name" value="Spore Coat Polysaccharide Biosynthesis Protein SpsA, Chain A"/>
    <property type="match status" value="1"/>
</dbReference>
<feature type="region of interest" description="Disordered" evidence="9">
    <location>
        <begin position="306"/>
        <end position="340"/>
    </location>
</feature>
<evidence type="ECO:0000256" key="9">
    <source>
        <dbReference type="SAM" id="MobiDB-lite"/>
    </source>
</evidence>
<dbReference type="PANTHER" id="PTHR48090">
    <property type="entry name" value="UNDECAPRENYL-PHOSPHATE 4-DEOXY-4-FORMAMIDO-L-ARABINOSE TRANSFERASE-RELATED"/>
    <property type="match status" value="1"/>
</dbReference>
<feature type="transmembrane region" description="Helical" evidence="10">
    <location>
        <begin position="260"/>
        <end position="285"/>
    </location>
</feature>
<keyword evidence="4 12" id="KW-0808">Transferase</keyword>
<keyword evidence="6 10" id="KW-1133">Transmembrane helix</keyword>
<evidence type="ECO:0000313" key="12">
    <source>
        <dbReference type="EMBL" id="CRL12084.1"/>
    </source>
</evidence>
<dbReference type="STRING" id="481446.NIT7645_03517"/>
<sequence>MHLSVVVPCYNEEESIPLLVDRLVQAIEPWKERAEIILVDDGSSDETWAAMEAAHKRHPVVRGIRLSANRGHQIALTAGLEAATGARIFMLDADLQDPPEILPDMMMMMDRGYDVVYGRRAERQGETRFKKATAFLFYRTLNALSDVDIPKDTGDFRLVSRRSLDAVLQMPERARFIRGMFAWAGFHQIGLEYVREARVAGETKYPLKAMLRFATDALTGFSTKPLKIATRLSFVSLLVTVFMAIYVFGSLILFNTVAGWASVLLAISFFSAIQLLTLGILGEYVGRLYMESKQRPLYFQSQETGQPMAHPVDFGPEARDSGRSATQSAARTAAEQKEAS</sequence>